<sequence length="58" mass="6802">MLFSKKIPTITSTWKIFDLDENEILEGTTDLKHPEIPLQKLQPGTYKLEFETGDQRCY</sequence>
<gene>
    <name evidence="1" type="ORF">IPO85_07130</name>
</gene>
<evidence type="ECO:0000313" key="1">
    <source>
        <dbReference type="EMBL" id="MBK9717270.1"/>
    </source>
</evidence>
<comment type="caution">
    <text evidence="1">The sequence shown here is derived from an EMBL/GenBank/DDBJ whole genome shotgun (WGS) entry which is preliminary data.</text>
</comment>
<reference evidence="1 2" key="1">
    <citation type="submission" date="2020-10" db="EMBL/GenBank/DDBJ databases">
        <title>Connecting structure to function with the recovery of over 1000 high-quality activated sludge metagenome-assembled genomes encoding full-length rRNA genes using long-read sequencing.</title>
        <authorList>
            <person name="Singleton C.M."/>
            <person name="Petriglieri F."/>
            <person name="Kristensen J.M."/>
            <person name="Kirkegaard R.H."/>
            <person name="Michaelsen T.Y."/>
            <person name="Andersen M.H."/>
            <person name="Karst S.M."/>
            <person name="Dueholm M.S."/>
            <person name="Nielsen P.H."/>
            <person name="Albertsen M."/>
        </authorList>
    </citation>
    <scope>NUCLEOTIDE SEQUENCE [LARGE SCALE GENOMIC DNA]</scope>
    <source>
        <strain evidence="1">Ribe_18-Q3-R11-54_BAT3C.373</strain>
    </source>
</reference>
<name>A0A9D7S7D6_9BACT</name>
<organism evidence="1 2">
    <name type="scientific">Candidatus Defluviibacterium haderslevense</name>
    <dbReference type="NCBI Taxonomy" id="2981993"/>
    <lineage>
        <taxon>Bacteria</taxon>
        <taxon>Pseudomonadati</taxon>
        <taxon>Bacteroidota</taxon>
        <taxon>Saprospiria</taxon>
        <taxon>Saprospirales</taxon>
        <taxon>Saprospiraceae</taxon>
        <taxon>Candidatus Defluviibacterium</taxon>
    </lineage>
</organism>
<dbReference type="AlphaFoldDB" id="A0A9D7S7D6"/>
<dbReference type="Proteomes" id="UP000808349">
    <property type="component" value="Unassembled WGS sequence"/>
</dbReference>
<proteinExistence type="predicted"/>
<dbReference type="EMBL" id="JADKFW010000004">
    <property type="protein sequence ID" value="MBK9717270.1"/>
    <property type="molecule type" value="Genomic_DNA"/>
</dbReference>
<protein>
    <submittedName>
        <fullName evidence="1">Uncharacterized protein</fullName>
    </submittedName>
</protein>
<evidence type="ECO:0000313" key="2">
    <source>
        <dbReference type="Proteomes" id="UP000808349"/>
    </source>
</evidence>
<accession>A0A9D7S7D6</accession>